<dbReference type="Pfam" id="PF00795">
    <property type="entry name" value="CN_hydrolase"/>
    <property type="match status" value="1"/>
</dbReference>
<dbReference type="GO" id="GO:0016787">
    <property type="term" value="F:hydrolase activity"/>
    <property type="evidence" value="ECO:0007669"/>
    <property type="project" value="UniProtKB-KW"/>
</dbReference>
<reference evidence="2" key="1">
    <citation type="submission" date="2023-12" db="EMBL/GenBank/DDBJ databases">
        <title>Fervidustalea candida gen. nov., sp. nov., a novel member of the family Paenibacillaceae isolated from a geothermal area.</title>
        <authorList>
            <person name="Li W.-J."/>
            <person name="Jiao J.-Y."/>
            <person name="Chen Y."/>
        </authorList>
    </citation>
    <scope>NUCLEOTIDE SEQUENCE</scope>
    <source>
        <strain evidence="2">SYSU GA230002</strain>
    </source>
</reference>
<dbReference type="SUPFAM" id="SSF56317">
    <property type="entry name" value="Carbon-nitrogen hydrolase"/>
    <property type="match status" value="1"/>
</dbReference>
<dbReference type="InterPro" id="IPR036526">
    <property type="entry name" value="C-N_Hydrolase_sf"/>
</dbReference>
<dbReference type="EMBL" id="JAYJLD010000008">
    <property type="protein sequence ID" value="MEB3101531.1"/>
    <property type="molecule type" value="Genomic_DNA"/>
</dbReference>
<dbReference type="Proteomes" id="UP001310386">
    <property type="component" value="Unassembled WGS sequence"/>
</dbReference>
<protein>
    <submittedName>
        <fullName evidence="2">Nitrilase-related carbon-nitrogen hydrolase</fullName>
    </submittedName>
</protein>
<dbReference type="RefSeq" id="WP_371753648.1">
    <property type="nucleotide sequence ID" value="NZ_JAYJLD010000008.1"/>
</dbReference>
<keyword evidence="2" id="KW-0378">Hydrolase</keyword>
<proteinExistence type="predicted"/>
<name>A0ABU5ZGA3_9BACL</name>
<dbReference type="Gene3D" id="3.60.110.10">
    <property type="entry name" value="Carbon-nitrogen hydrolase"/>
    <property type="match status" value="1"/>
</dbReference>
<dbReference type="PROSITE" id="PS50263">
    <property type="entry name" value="CN_HYDROLASE"/>
    <property type="match status" value="1"/>
</dbReference>
<accession>A0ABU5ZGA3</accession>
<sequence length="97" mass="11334">MKNKLKIALAQLDCREGNKEANLQKIEWSIEQAHVQQADILVIPEMMLTGFLPREEMLKLAETREGSSMRRIQEQIRRFPVSMIYTFFGIRLRAADL</sequence>
<organism evidence="2 3">
    <name type="scientific">Ferviditalea candida</name>
    <dbReference type="NCBI Taxonomy" id="3108399"/>
    <lineage>
        <taxon>Bacteria</taxon>
        <taxon>Bacillati</taxon>
        <taxon>Bacillota</taxon>
        <taxon>Bacilli</taxon>
        <taxon>Bacillales</taxon>
        <taxon>Paenibacillaceae</taxon>
        <taxon>Ferviditalea</taxon>
    </lineage>
</organism>
<dbReference type="InterPro" id="IPR003010">
    <property type="entry name" value="C-N_Hydrolase"/>
</dbReference>
<comment type="caution">
    <text evidence="2">The sequence shown here is derived from an EMBL/GenBank/DDBJ whole genome shotgun (WGS) entry which is preliminary data.</text>
</comment>
<gene>
    <name evidence="2" type="ORF">VF724_07625</name>
</gene>
<feature type="domain" description="CN hydrolase" evidence="1">
    <location>
        <begin position="5"/>
        <end position="97"/>
    </location>
</feature>
<evidence type="ECO:0000259" key="1">
    <source>
        <dbReference type="PROSITE" id="PS50263"/>
    </source>
</evidence>
<keyword evidence="3" id="KW-1185">Reference proteome</keyword>
<evidence type="ECO:0000313" key="3">
    <source>
        <dbReference type="Proteomes" id="UP001310386"/>
    </source>
</evidence>
<evidence type="ECO:0000313" key="2">
    <source>
        <dbReference type="EMBL" id="MEB3101531.1"/>
    </source>
</evidence>